<dbReference type="Proteomes" id="UP000239785">
    <property type="component" value="Unassembled WGS sequence"/>
</dbReference>
<comment type="caution">
    <text evidence="8">The sequence shown here is derived from an EMBL/GenBank/DDBJ whole genome shotgun (WGS) entry which is preliminary data.</text>
</comment>
<evidence type="ECO:0000256" key="1">
    <source>
        <dbReference type="ARBA" id="ARBA00022603"/>
    </source>
</evidence>
<dbReference type="NCBIfam" id="TIGR00675">
    <property type="entry name" value="dcm"/>
    <property type="match status" value="1"/>
</dbReference>
<dbReference type="InterPro" id="IPR029063">
    <property type="entry name" value="SAM-dependent_MTases_sf"/>
</dbReference>
<dbReference type="PROSITE" id="PS51679">
    <property type="entry name" value="SAM_MT_C5"/>
    <property type="match status" value="1"/>
</dbReference>
<dbReference type="InterPro" id="IPR031303">
    <property type="entry name" value="C5_meth_CS"/>
</dbReference>
<dbReference type="RefSeq" id="WP_104208214.1">
    <property type="nucleotide sequence ID" value="NZ_PHNF01000003.1"/>
</dbReference>
<dbReference type="Gene3D" id="3.40.50.150">
    <property type="entry name" value="Vaccinia Virus protein VP39"/>
    <property type="match status" value="1"/>
</dbReference>
<keyword evidence="1 5" id="KW-0489">Methyltransferase</keyword>
<evidence type="ECO:0000313" key="9">
    <source>
        <dbReference type="Proteomes" id="UP000239785"/>
    </source>
</evidence>
<dbReference type="PROSITE" id="PS00095">
    <property type="entry name" value="C5_MTASE_2"/>
    <property type="match status" value="1"/>
</dbReference>
<evidence type="ECO:0000256" key="5">
    <source>
        <dbReference type="PROSITE-ProRule" id="PRU01016"/>
    </source>
</evidence>
<reference evidence="8 9" key="1">
    <citation type="submission" date="2017-11" db="EMBL/GenBank/DDBJ databases">
        <title>Genome sequence of Mesoplasma corruscae ELCA-2 (ATCC 49579).</title>
        <authorList>
            <person name="Lo W.-S."/>
            <person name="Kuo C.-H."/>
        </authorList>
    </citation>
    <scope>NUCLEOTIDE SEQUENCE [LARGE SCALE GENOMIC DNA]</scope>
    <source>
        <strain evidence="8 9">ELCA-2</strain>
    </source>
</reference>
<dbReference type="SUPFAM" id="SSF53335">
    <property type="entry name" value="S-adenosyl-L-methionine-dependent methyltransferases"/>
    <property type="match status" value="1"/>
</dbReference>
<sequence>MLKIATLFSGIGAPEEALRQLKIKHKVVFASDNGERELKSSYNEIKKLTKGMSSKKTNQYIEELYFEETKKINYPKITYLANNKLNHGDWIEDIRFGDFSYYKDKVDILIGGSPCQSFSALGKRKGINDARGTLFYDFARAIDECKPKVFIYENVLGITNIDSGETWLRMKEIVKELGYEVNEYILNAKDFNLPQNRIRVFLIGFLNKPKNVLEFSKVELKLSMFDFLEKEISNDYYLSPKGFAFVTNKKYKNRAKVNEKIIMCQKANQQFNWNGNFIFEKNKKIEGKHFGLFNGEFGSIRKLTPRECFNLMGFSRKFIIPKDEINDQKLYRQSGNSIAVPVLKEIFKQVINNLK</sequence>
<dbReference type="AlphaFoldDB" id="A0A2S5REB5"/>
<dbReference type="EMBL" id="PHNF01000003">
    <property type="protein sequence ID" value="PPE05663.1"/>
    <property type="molecule type" value="Genomic_DNA"/>
</dbReference>
<name>A0A2S5REB5_9MOLU</name>
<accession>A0A2S5REB5</accession>
<keyword evidence="9" id="KW-1185">Reference proteome</keyword>
<dbReference type="GO" id="GO:0032259">
    <property type="term" value="P:methylation"/>
    <property type="evidence" value="ECO:0007669"/>
    <property type="project" value="UniProtKB-KW"/>
</dbReference>
<dbReference type="PANTHER" id="PTHR46098:SF1">
    <property type="entry name" value="TRNA (CYTOSINE(38)-C(5))-METHYLTRANSFERASE"/>
    <property type="match status" value="1"/>
</dbReference>
<feature type="active site" evidence="5">
    <location>
        <position position="115"/>
    </location>
</feature>
<keyword evidence="2 5" id="KW-0808">Transferase</keyword>
<dbReference type="GO" id="GO:0009307">
    <property type="term" value="P:DNA restriction-modification system"/>
    <property type="evidence" value="ECO:0007669"/>
    <property type="project" value="UniProtKB-KW"/>
</dbReference>
<proteinExistence type="inferred from homology"/>
<evidence type="ECO:0000256" key="3">
    <source>
        <dbReference type="ARBA" id="ARBA00022691"/>
    </source>
</evidence>
<dbReference type="PRINTS" id="PR00105">
    <property type="entry name" value="C5METTRFRASE"/>
</dbReference>
<comment type="catalytic activity">
    <reaction evidence="7">
        <text>a 2'-deoxycytidine in DNA + S-adenosyl-L-methionine = a 5-methyl-2'-deoxycytidine in DNA + S-adenosyl-L-homocysteine + H(+)</text>
        <dbReference type="Rhea" id="RHEA:13681"/>
        <dbReference type="Rhea" id="RHEA-COMP:11369"/>
        <dbReference type="Rhea" id="RHEA-COMP:11370"/>
        <dbReference type="ChEBI" id="CHEBI:15378"/>
        <dbReference type="ChEBI" id="CHEBI:57856"/>
        <dbReference type="ChEBI" id="CHEBI:59789"/>
        <dbReference type="ChEBI" id="CHEBI:85452"/>
        <dbReference type="ChEBI" id="CHEBI:85454"/>
        <dbReference type="EC" id="2.1.1.37"/>
    </reaction>
</comment>
<dbReference type="EC" id="2.1.1.37" evidence="7"/>
<protein>
    <recommendedName>
        <fullName evidence="7">Cytosine-specific methyltransferase</fullName>
        <ecNumber evidence="7">2.1.1.37</ecNumber>
    </recommendedName>
</protein>
<dbReference type="Gene3D" id="3.90.120.10">
    <property type="entry name" value="DNA Methylase, subunit A, domain 2"/>
    <property type="match status" value="1"/>
</dbReference>
<keyword evidence="4" id="KW-0680">Restriction system</keyword>
<dbReference type="InterPro" id="IPR001525">
    <property type="entry name" value="C5_MeTfrase"/>
</dbReference>
<dbReference type="InterPro" id="IPR018117">
    <property type="entry name" value="C5_DNA_meth_AS"/>
</dbReference>
<evidence type="ECO:0000256" key="6">
    <source>
        <dbReference type="RuleBase" id="RU000416"/>
    </source>
</evidence>
<dbReference type="PROSITE" id="PS00094">
    <property type="entry name" value="C5_MTASE_1"/>
    <property type="match status" value="1"/>
</dbReference>
<evidence type="ECO:0000256" key="2">
    <source>
        <dbReference type="ARBA" id="ARBA00022679"/>
    </source>
</evidence>
<dbReference type="OrthoDB" id="9813719at2"/>
<evidence type="ECO:0000256" key="7">
    <source>
        <dbReference type="RuleBase" id="RU000417"/>
    </source>
</evidence>
<evidence type="ECO:0000256" key="4">
    <source>
        <dbReference type="ARBA" id="ARBA00022747"/>
    </source>
</evidence>
<dbReference type="InterPro" id="IPR050750">
    <property type="entry name" value="C5-MTase"/>
</dbReference>
<dbReference type="GO" id="GO:0003886">
    <property type="term" value="F:DNA (cytosine-5-)-methyltransferase activity"/>
    <property type="evidence" value="ECO:0007669"/>
    <property type="project" value="UniProtKB-EC"/>
</dbReference>
<evidence type="ECO:0000313" key="8">
    <source>
        <dbReference type="EMBL" id="PPE05663.1"/>
    </source>
</evidence>
<gene>
    <name evidence="8" type="primary">dcm</name>
    <name evidence="8" type="ORF">MCORR_v1c06910</name>
</gene>
<comment type="similarity">
    <text evidence="5 6">Belongs to the class I-like SAM-binding methyltransferase superfamily. C5-methyltransferase family.</text>
</comment>
<keyword evidence="3 5" id="KW-0949">S-adenosyl-L-methionine</keyword>
<organism evidence="8 9">
    <name type="scientific">Mesoplasma corruscae</name>
    <dbReference type="NCBI Taxonomy" id="216874"/>
    <lineage>
        <taxon>Bacteria</taxon>
        <taxon>Bacillati</taxon>
        <taxon>Mycoplasmatota</taxon>
        <taxon>Mollicutes</taxon>
        <taxon>Entomoplasmatales</taxon>
        <taxon>Entomoplasmataceae</taxon>
        <taxon>Mesoplasma</taxon>
    </lineage>
</organism>
<dbReference type="Pfam" id="PF00145">
    <property type="entry name" value="DNA_methylase"/>
    <property type="match status" value="1"/>
</dbReference>
<dbReference type="PANTHER" id="PTHR46098">
    <property type="entry name" value="TRNA (CYTOSINE(38)-C(5))-METHYLTRANSFERASE"/>
    <property type="match status" value="1"/>
</dbReference>